<keyword evidence="2" id="KW-0812">Transmembrane</keyword>
<feature type="compositionally biased region" description="Basic and acidic residues" evidence="1">
    <location>
        <begin position="42"/>
        <end position="51"/>
    </location>
</feature>
<keyword evidence="5" id="KW-1185">Reference proteome</keyword>
<dbReference type="SMART" id="SM00858">
    <property type="entry name" value="SAF"/>
    <property type="match status" value="1"/>
</dbReference>
<evidence type="ECO:0000313" key="5">
    <source>
        <dbReference type="Proteomes" id="UP000316988"/>
    </source>
</evidence>
<feature type="domain" description="SAF" evidence="3">
    <location>
        <begin position="102"/>
        <end position="164"/>
    </location>
</feature>
<keyword evidence="2" id="KW-1133">Transmembrane helix</keyword>
<accession>A0A554SGR1</accession>
<reference evidence="4 5" key="1">
    <citation type="submission" date="2019-07" db="EMBL/GenBank/DDBJ databases">
        <authorList>
            <person name="Zhao L.H."/>
        </authorList>
    </citation>
    <scope>NUCLEOTIDE SEQUENCE [LARGE SCALE GENOMIC DNA]</scope>
    <source>
        <strain evidence="4 5">Co35</strain>
    </source>
</reference>
<dbReference type="OrthoDB" id="5185591at2"/>
<dbReference type="EMBL" id="VLNT01000002">
    <property type="protein sequence ID" value="TSD65532.1"/>
    <property type="molecule type" value="Genomic_DNA"/>
</dbReference>
<sequence>MCSRHRTPLHSRLRLRFATSACSCLRGSTCVATDTRSTGTSVDDRQRERAQRGIGSRAQAKGDGRPAPPKRRRPAIAVIGVLLIVGGAALAGLLALRMDSRDPVVVLSTDVPAGTQITDDMLAQTNVASDSSLLVPAGQVDEIIGTYAKTALSEGQLLDTTMLVQSSPFTGDVAQVGVTLSPGRVPAGLRSGDLVRVARLGDGQSPVRPLATAIVLQTSSDDGGGGGLAGGGEAGATASLLVPGGAADAVVDAAGNDVLGLSLIERGLSPEEDADRLTTFGGDDE</sequence>
<proteinExistence type="predicted"/>
<feature type="transmembrane region" description="Helical" evidence="2">
    <location>
        <begin position="75"/>
        <end position="96"/>
    </location>
</feature>
<dbReference type="AlphaFoldDB" id="A0A554SGR1"/>
<protein>
    <recommendedName>
        <fullName evidence="3">SAF domain-containing protein</fullName>
    </recommendedName>
</protein>
<organism evidence="4 5">
    <name type="scientific">Aeromicrobium piscarium</name>
    <dbReference type="NCBI Taxonomy" id="2590901"/>
    <lineage>
        <taxon>Bacteria</taxon>
        <taxon>Bacillati</taxon>
        <taxon>Actinomycetota</taxon>
        <taxon>Actinomycetes</taxon>
        <taxon>Propionibacteriales</taxon>
        <taxon>Nocardioidaceae</taxon>
        <taxon>Aeromicrobium</taxon>
    </lineage>
</organism>
<gene>
    <name evidence="4" type="ORF">FNM00_03650</name>
</gene>
<dbReference type="CDD" id="cd11614">
    <property type="entry name" value="SAF_CpaB_FlgA_like"/>
    <property type="match status" value="1"/>
</dbReference>
<evidence type="ECO:0000256" key="1">
    <source>
        <dbReference type="SAM" id="MobiDB-lite"/>
    </source>
</evidence>
<name>A0A554SGR1_9ACTN</name>
<comment type="caution">
    <text evidence="4">The sequence shown here is derived from an EMBL/GenBank/DDBJ whole genome shotgun (WGS) entry which is preliminary data.</text>
</comment>
<keyword evidence="2" id="KW-0472">Membrane</keyword>
<dbReference type="Pfam" id="PF08666">
    <property type="entry name" value="SAF"/>
    <property type="match status" value="1"/>
</dbReference>
<dbReference type="InterPro" id="IPR013974">
    <property type="entry name" value="SAF"/>
</dbReference>
<evidence type="ECO:0000313" key="4">
    <source>
        <dbReference type="EMBL" id="TSD65532.1"/>
    </source>
</evidence>
<evidence type="ECO:0000256" key="2">
    <source>
        <dbReference type="SAM" id="Phobius"/>
    </source>
</evidence>
<dbReference type="Proteomes" id="UP000316988">
    <property type="component" value="Unassembled WGS sequence"/>
</dbReference>
<evidence type="ECO:0000259" key="3">
    <source>
        <dbReference type="SMART" id="SM00858"/>
    </source>
</evidence>
<feature type="region of interest" description="Disordered" evidence="1">
    <location>
        <begin position="33"/>
        <end position="71"/>
    </location>
</feature>